<dbReference type="PANTHER" id="PTHR34831:SF1">
    <property type="entry name" value="MIGRATION AND INVASION-INHIBITORY PROTEIN"/>
    <property type="match status" value="1"/>
</dbReference>
<sequence>MNSVNNECENLRYLNRKYIEYLKAGQKKAHQLIMLTKSSGNVETSKHIDQIELYDDPKVSGTEDFETFSRPLMTKDDINTIWVDKDSQKDARMKLNCSKEFSATIPRSILKNTTDRSEERSVSALDCQEKKNDRKKKLLFSDGNDRQNASTVLELAKRKQKDTLNQKPSSDDYPTTVNTCLWTRGKNNDPLLGYDWIAANLENDDDHNLDDKSENYFEELRQFRNLHRKECMTSANPSKILGLDVERPISPEISDPGHKCIHGFTINKRLFTEPIYSDEQGRSVCPVCHTTRKEPVEDDPGFVRVSIPRSTLEQAYRFRPRAKGYYEGTDSCSLAAHCQTGWEICQPHIKKPPSNLDLKYSKRNPGDFTVADVEKIAQSHSRRSRLTDELLGKAHSFRLEQNGREDKEHLSFSGVSTRYPVF</sequence>
<dbReference type="InterPro" id="IPR031466">
    <property type="entry name" value="MIIP"/>
</dbReference>
<comment type="caution">
    <text evidence="1">The sequence shown here is derived from an EMBL/GenBank/DDBJ whole genome shotgun (WGS) entry which is preliminary data.</text>
</comment>
<protein>
    <submittedName>
        <fullName evidence="1">DgyrCDS7466</fullName>
    </submittedName>
</protein>
<dbReference type="GO" id="GO:0030336">
    <property type="term" value="P:negative regulation of cell migration"/>
    <property type="evidence" value="ECO:0007669"/>
    <property type="project" value="InterPro"/>
</dbReference>
<name>A0A7I8VR39_9ANNE</name>
<dbReference type="PANTHER" id="PTHR34831">
    <property type="entry name" value="MIGRATION AND INVASION-INHIBITORY PROTEIN"/>
    <property type="match status" value="1"/>
</dbReference>
<evidence type="ECO:0000313" key="2">
    <source>
        <dbReference type="Proteomes" id="UP000549394"/>
    </source>
</evidence>
<gene>
    <name evidence="1" type="ORF">DGYR_LOCUS7109</name>
</gene>
<evidence type="ECO:0000313" key="1">
    <source>
        <dbReference type="EMBL" id="CAD5118787.1"/>
    </source>
</evidence>
<dbReference type="EMBL" id="CAJFCJ010000009">
    <property type="protein sequence ID" value="CAD5118787.1"/>
    <property type="molecule type" value="Genomic_DNA"/>
</dbReference>
<accession>A0A7I8VR39</accession>
<dbReference type="Proteomes" id="UP000549394">
    <property type="component" value="Unassembled WGS sequence"/>
</dbReference>
<reference evidence="1 2" key="1">
    <citation type="submission" date="2020-08" db="EMBL/GenBank/DDBJ databases">
        <authorList>
            <person name="Hejnol A."/>
        </authorList>
    </citation>
    <scope>NUCLEOTIDE SEQUENCE [LARGE SCALE GENOMIC DNA]</scope>
</reference>
<dbReference type="GO" id="GO:0010972">
    <property type="term" value="P:negative regulation of G2/M transition of mitotic cell cycle"/>
    <property type="evidence" value="ECO:0007669"/>
    <property type="project" value="InterPro"/>
</dbReference>
<proteinExistence type="predicted"/>
<keyword evidence="2" id="KW-1185">Reference proteome</keyword>
<dbReference type="OrthoDB" id="10002384at2759"/>
<dbReference type="AlphaFoldDB" id="A0A7I8VR39"/>
<organism evidence="1 2">
    <name type="scientific">Dimorphilus gyrociliatus</name>
    <dbReference type="NCBI Taxonomy" id="2664684"/>
    <lineage>
        <taxon>Eukaryota</taxon>
        <taxon>Metazoa</taxon>
        <taxon>Spiralia</taxon>
        <taxon>Lophotrochozoa</taxon>
        <taxon>Annelida</taxon>
        <taxon>Polychaeta</taxon>
        <taxon>Polychaeta incertae sedis</taxon>
        <taxon>Dinophilidae</taxon>
        <taxon>Dimorphilus</taxon>
    </lineage>
</organism>
<dbReference type="Pfam" id="PF15734">
    <property type="entry name" value="MIIP"/>
    <property type="match status" value="1"/>
</dbReference>